<name>A0A2S1LME5_9FLAO</name>
<accession>A0A2S1LME5</accession>
<dbReference type="AlphaFoldDB" id="A0A2S1LME5"/>
<dbReference type="RefSeq" id="WP_108736541.1">
    <property type="nucleotide sequence ID" value="NZ_CP020919.1"/>
</dbReference>
<dbReference type="Proteomes" id="UP000244677">
    <property type="component" value="Chromosome"/>
</dbReference>
<protein>
    <submittedName>
        <fullName evidence="1">Uncharacterized protein</fullName>
    </submittedName>
</protein>
<dbReference type="EMBL" id="CP020919">
    <property type="protein sequence ID" value="AWG24917.1"/>
    <property type="molecule type" value="Genomic_DNA"/>
</dbReference>
<gene>
    <name evidence="1" type="ORF">FK004_06565</name>
</gene>
<sequence length="175" mass="20485">MSFNLSKILMGIILLVINSSCKRDDSDFQNLKQQLDIKKHKNEIVEFEFVFPDTVHKNKPYDGKIIYRSVLDTITTAFNNEKSGKSRYILYSLTKVKDINYNEDYLRTIAIDTFGATNNREIPFYDIKFDQTGTYYIDGIINDNVIIDIPNKQKEDKVRYIVNEERATHKVIVIE</sequence>
<keyword evidence="2" id="KW-1185">Reference proteome</keyword>
<organism evidence="1 2">
    <name type="scientific">Flavobacterium kingsejongi</name>
    <dbReference type="NCBI Taxonomy" id="1678728"/>
    <lineage>
        <taxon>Bacteria</taxon>
        <taxon>Pseudomonadati</taxon>
        <taxon>Bacteroidota</taxon>
        <taxon>Flavobacteriia</taxon>
        <taxon>Flavobacteriales</taxon>
        <taxon>Flavobacteriaceae</taxon>
        <taxon>Flavobacterium</taxon>
    </lineage>
</organism>
<dbReference type="KEGG" id="fki:FK004_06565"/>
<proteinExistence type="predicted"/>
<evidence type="ECO:0000313" key="2">
    <source>
        <dbReference type="Proteomes" id="UP000244677"/>
    </source>
</evidence>
<evidence type="ECO:0000313" key="1">
    <source>
        <dbReference type="EMBL" id="AWG24917.1"/>
    </source>
</evidence>
<reference evidence="1 2" key="1">
    <citation type="submission" date="2017-04" db="EMBL/GenBank/DDBJ databases">
        <title>Complete genome sequence of Flavobacterium kingsejong AJ004.</title>
        <authorList>
            <person name="Lee P.C."/>
        </authorList>
    </citation>
    <scope>NUCLEOTIDE SEQUENCE [LARGE SCALE GENOMIC DNA]</scope>
    <source>
        <strain evidence="1 2">AJ004</strain>
    </source>
</reference>
<dbReference type="OrthoDB" id="1345445at2"/>